<reference evidence="3" key="1">
    <citation type="submission" date="2019-10" db="EMBL/GenBank/DDBJ databases">
        <authorList>
            <person name="Zhang R."/>
            <person name="Pan Y."/>
            <person name="Wang J."/>
            <person name="Ma R."/>
            <person name="Yu S."/>
        </authorList>
    </citation>
    <scope>NUCLEOTIDE SEQUENCE</scope>
    <source>
        <strain evidence="3">LA-IB0</strain>
        <tissue evidence="3">Leaf</tissue>
    </source>
</reference>
<dbReference type="PANTHER" id="PTHR38937:SF2">
    <property type="entry name" value="MEMBRANE PROTEIN OF ER BODY-LIKE PROTEIN ISOFORM X1"/>
    <property type="match status" value="1"/>
</dbReference>
<evidence type="ECO:0000256" key="2">
    <source>
        <dbReference type="SAM" id="Phobius"/>
    </source>
</evidence>
<name>A0AAV6Y3F9_9LAMI</name>
<feature type="transmembrane region" description="Helical" evidence="2">
    <location>
        <begin position="414"/>
        <end position="432"/>
    </location>
</feature>
<feature type="region of interest" description="Disordered" evidence="1">
    <location>
        <begin position="265"/>
        <end position="294"/>
    </location>
</feature>
<keyword evidence="2" id="KW-0472">Membrane</keyword>
<feature type="compositionally biased region" description="Low complexity" evidence="1">
    <location>
        <begin position="38"/>
        <end position="55"/>
    </location>
</feature>
<comment type="caution">
    <text evidence="3">The sequence shown here is derived from an EMBL/GenBank/DDBJ whole genome shotgun (WGS) entry which is preliminary data.</text>
</comment>
<proteinExistence type="predicted"/>
<dbReference type="Proteomes" id="UP000826271">
    <property type="component" value="Unassembled WGS sequence"/>
</dbReference>
<organism evidence="3 4">
    <name type="scientific">Buddleja alternifolia</name>
    <dbReference type="NCBI Taxonomy" id="168488"/>
    <lineage>
        <taxon>Eukaryota</taxon>
        <taxon>Viridiplantae</taxon>
        <taxon>Streptophyta</taxon>
        <taxon>Embryophyta</taxon>
        <taxon>Tracheophyta</taxon>
        <taxon>Spermatophyta</taxon>
        <taxon>Magnoliopsida</taxon>
        <taxon>eudicotyledons</taxon>
        <taxon>Gunneridae</taxon>
        <taxon>Pentapetalae</taxon>
        <taxon>asterids</taxon>
        <taxon>lamiids</taxon>
        <taxon>Lamiales</taxon>
        <taxon>Scrophulariaceae</taxon>
        <taxon>Buddlejeae</taxon>
        <taxon>Buddleja</taxon>
    </lineage>
</organism>
<keyword evidence="2" id="KW-0812">Transmembrane</keyword>
<feature type="transmembrane region" description="Helical" evidence="2">
    <location>
        <begin position="497"/>
        <end position="518"/>
    </location>
</feature>
<evidence type="ECO:0000256" key="1">
    <source>
        <dbReference type="SAM" id="MobiDB-lite"/>
    </source>
</evidence>
<evidence type="ECO:0000313" key="4">
    <source>
        <dbReference type="Proteomes" id="UP000826271"/>
    </source>
</evidence>
<keyword evidence="2" id="KW-1133">Transmembrane helix</keyword>
<feature type="transmembrane region" description="Helical" evidence="2">
    <location>
        <begin position="234"/>
        <end position="257"/>
    </location>
</feature>
<feature type="region of interest" description="Disordered" evidence="1">
    <location>
        <begin position="344"/>
        <end position="373"/>
    </location>
</feature>
<accession>A0AAV6Y3F9</accession>
<dbReference type="EMBL" id="WHWC01000002">
    <property type="protein sequence ID" value="KAG8387274.1"/>
    <property type="molecule type" value="Genomic_DNA"/>
</dbReference>
<feature type="region of interest" description="Disordered" evidence="1">
    <location>
        <begin position="1"/>
        <end position="68"/>
    </location>
</feature>
<sequence length="575" mass="63872">MEVIMHHREEVAEEEPQLVERRRMKRPDEKTATTGDVTSSSSNESSDSETNGSDSKAMMNGFENNQESEKNRILGKSVYFDNNEGMWKCHHCIWTYKIGYLWVDHVHQKSFNLGSRGTTLQLSLSDNNLRVEDVVNSIINNQDNIGKLKDQIMSGLNDPTQKQKLRQEDDIGTSGVANENLRIDLVEDSDEEVIELEFERAIDKLHTHTPYCPNCSSRITKVILRRRKRERRGLLGCLSCFSIFIPSGSAFDLFWIFGKGRDDQNAENSQGNDQIKHNEESVNDEENSIDNSSASLPVSSLHVPLLPGNLSSHHNTTSNVTVGFQKQGTCESVVIDIKNGRGAYTQGPHGENPIKPETDQGLESSANARKRGSIPGNHGSKLLEILKCIVYGGLMESIASLGVVSSAAASDTTTLNIIVIGFATVISGLILFGNNLMDLKNDGSIENSNKYQELLGRRGHFLLHSTFAILSFIIFGLVPPVVYAFTFRESDNKDYKILAAAIASFTCILILAIAKAYVKMEQKFAEYFKTIMYYMAMAVSVSGVGYAAGDLFKMVMERIGWFEPSTAAGLSWQSY</sequence>
<feature type="compositionally biased region" description="Basic and acidic residues" evidence="1">
    <location>
        <begin position="1"/>
        <end position="10"/>
    </location>
</feature>
<evidence type="ECO:0000313" key="3">
    <source>
        <dbReference type="EMBL" id="KAG8387274.1"/>
    </source>
</evidence>
<dbReference type="AlphaFoldDB" id="A0AAV6Y3F9"/>
<feature type="transmembrane region" description="Helical" evidence="2">
    <location>
        <begin position="461"/>
        <end position="485"/>
    </location>
</feature>
<feature type="compositionally biased region" description="Basic and acidic residues" evidence="1">
    <location>
        <begin position="18"/>
        <end position="31"/>
    </location>
</feature>
<gene>
    <name evidence="3" type="ORF">BUALT_Bualt02G0004400</name>
</gene>
<feature type="transmembrane region" description="Helical" evidence="2">
    <location>
        <begin position="530"/>
        <end position="548"/>
    </location>
</feature>
<protein>
    <recommendedName>
        <fullName evidence="5">Membrane protein of ER body-like protein</fullName>
    </recommendedName>
</protein>
<keyword evidence="4" id="KW-1185">Reference proteome</keyword>
<dbReference type="PANTHER" id="PTHR38937">
    <property type="entry name" value="MEMBRANE PROTEIN OF ER BODY-LIKE PROTEIN"/>
    <property type="match status" value="1"/>
</dbReference>
<dbReference type="InterPro" id="IPR052843">
    <property type="entry name" value="ER_body_metal_sequester"/>
</dbReference>
<evidence type="ECO:0008006" key="5">
    <source>
        <dbReference type="Google" id="ProtNLM"/>
    </source>
</evidence>